<evidence type="ECO:0000256" key="3">
    <source>
        <dbReference type="ARBA" id="ARBA00022741"/>
    </source>
</evidence>
<dbReference type="STRING" id="252474.B1A74_13700"/>
<dbReference type="InterPro" id="IPR005225">
    <property type="entry name" value="Small_GTP-bd"/>
</dbReference>
<dbReference type="NCBIfam" id="NF000766">
    <property type="entry name" value="PRK00049.1"/>
    <property type="match status" value="1"/>
</dbReference>
<dbReference type="EMBL" id="MUZR01000081">
    <property type="protein sequence ID" value="OOC08920.1"/>
    <property type="molecule type" value="Genomic_DNA"/>
</dbReference>
<name>A0A1V2ZUV2_9GAMM</name>
<dbReference type="Pfam" id="PF03144">
    <property type="entry name" value="GTP_EFTU_D2"/>
    <property type="match status" value="1"/>
</dbReference>
<dbReference type="NCBIfam" id="TIGR00485">
    <property type="entry name" value="EF-Tu"/>
    <property type="match status" value="1"/>
</dbReference>
<evidence type="ECO:0000256" key="11">
    <source>
        <dbReference type="ARBA" id="ARBA00063778"/>
    </source>
</evidence>
<dbReference type="GO" id="GO:0005829">
    <property type="term" value="C:cytosol"/>
    <property type="evidence" value="ECO:0007669"/>
    <property type="project" value="TreeGrafter"/>
</dbReference>
<gene>
    <name evidence="15" type="ORF">B1A74_13700</name>
</gene>
<dbReference type="Pfam" id="PF00009">
    <property type="entry name" value="GTP_EFTU"/>
    <property type="match status" value="1"/>
</dbReference>
<comment type="function">
    <text evidence="10">May play an important regulatory role in cell growth and in the bacterial response to nutrient deprivation.</text>
</comment>
<dbReference type="InterPro" id="IPR033720">
    <property type="entry name" value="EFTU_2"/>
</dbReference>
<dbReference type="InterPro" id="IPR027417">
    <property type="entry name" value="P-loop_NTPase"/>
</dbReference>
<dbReference type="PRINTS" id="PR00315">
    <property type="entry name" value="ELONGATNFCT"/>
</dbReference>
<dbReference type="InterPro" id="IPR009001">
    <property type="entry name" value="Transl_elong_EF1A/Init_IF2_C"/>
</dbReference>
<evidence type="ECO:0000256" key="5">
    <source>
        <dbReference type="ARBA" id="ARBA00022801"/>
    </source>
</evidence>
<dbReference type="InterPro" id="IPR041709">
    <property type="entry name" value="EF-Tu_GTP-bd"/>
</dbReference>
<evidence type="ECO:0000256" key="7">
    <source>
        <dbReference type="ARBA" id="ARBA00022917"/>
    </source>
</evidence>
<evidence type="ECO:0000256" key="6">
    <source>
        <dbReference type="ARBA" id="ARBA00022842"/>
    </source>
</evidence>
<dbReference type="OrthoDB" id="9803139at2"/>
<evidence type="ECO:0000256" key="12">
    <source>
        <dbReference type="ARBA" id="ARBA00064283"/>
    </source>
</evidence>
<dbReference type="PROSITE" id="PS51722">
    <property type="entry name" value="G_TR_2"/>
    <property type="match status" value="1"/>
</dbReference>
<comment type="subunit">
    <text evidence="12">(Microbial infection) Upon infection by bacteriophage Qbeta, part of the viral RNA-dependent RNA polymerase complex, the other subunits are the viral replicase catalytic subunit (AC P14647), host ribosomal protein S1 and EF-Ts.</text>
</comment>
<comment type="subunit">
    <text evidence="11">Monomer. Heterotetramer composed of two EF-Ts.EF-Tu dimer complexes.</text>
</comment>
<dbReference type="Pfam" id="PF03143">
    <property type="entry name" value="GTP_EFTU_D3"/>
    <property type="match status" value="1"/>
</dbReference>
<evidence type="ECO:0000313" key="16">
    <source>
        <dbReference type="Proteomes" id="UP000189177"/>
    </source>
</evidence>
<evidence type="ECO:0000313" key="15">
    <source>
        <dbReference type="EMBL" id="OOC08920.1"/>
    </source>
</evidence>
<dbReference type="PANTHER" id="PTHR43721">
    <property type="entry name" value="ELONGATION FACTOR TU-RELATED"/>
    <property type="match status" value="1"/>
</dbReference>
<evidence type="ECO:0000256" key="10">
    <source>
        <dbReference type="ARBA" id="ARBA00058140"/>
    </source>
</evidence>
<dbReference type="NCBIfam" id="TIGR00231">
    <property type="entry name" value="small_GTP"/>
    <property type="match status" value="1"/>
</dbReference>
<accession>A0A1V2ZUV2</accession>
<dbReference type="GO" id="GO:0003746">
    <property type="term" value="F:translation elongation factor activity"/>
    <property type="evidence" value="ECO:0007669"/>
    <property type="project" value="UniProtKB-UniRule"/>
</dbReference>
<dbReference type="GO" id="GO:0003924">
    <property type="term" value="F:GTPase activity"/>
    <property type="evidence" value="ECO:0007669"/>
    <property type="project" value="InterPro"/>
</dbReference>
<evidence type="ECO:0000256" key="9">
    <source>
        <dbReference type="ARBA" id="ARBA00029554"/>
    </source>
</evidence>
<evidence type="ECO:0000259" key="14">
    <source>
        <dbReference type="PROSITE" id="PS51722"/>
    </source>
</evidence>
<comment type="similarity">
    <text evidence="1">Belongs to the TRAFAC class translation factor GTPase superfamily. Classic translation factor GTPase family. EF-Tu/EF-1A subfamily.</text>
</comment>
<evidence type="ECO:0000256" key="1">
    <source>
        <dbReference type="ARBA" id="ARBA00007249"/>
    </source>
</evidence>
<keyword evidence="7" id="KW-0648">Protein biosynthesis</keyword>
<evidence type="ECO:0000256" key="4">
    <source>
        <dbReference type="ARBA" id="ARBA00022768"/>
    </source>
</evidence>
<dbReference type="Gene3D" id="2.40.30.10">
    <property type="entry name" value="Translation factors"/>
    <property type="match status" value="2"/>
</dbReference>
<dbReference type="Gene3D" id="3.40.50.300">
    <property type="entry name" value="P-loop containing nucleotide triphosphate hydrolases"/>
    <property type="match status" value="1"/>
</dbReference>
<keyword evidence="8" id="KW-0342">GTP-binding</keyword>
<dbReference type="CDD" id="cd01884">
    <property type="entry name" value="EF_Tu"/>
    <property type="match status" value="1"/>
</dbReference>
<dbReference type="InterPro" id="IPR004541">
    <property type="entry name" value="Transl_elong_EFTu/EF1A_bac/org"/>
</dbReference>
<keyword evidence="2" id="KW-0479">Metal-binding</keyword>
<dbReference type="PANTHER" id="PTHR43721:SF22">
    <property type="entry name" value="ELONGATION FACTOR TU, MITOCHONDRIAL"/>
    <property type="match status" value="1"/>
</dbReference>
<dbReference type="NCBIfam" id="NF009372">
    <property type="entry name" value="PRK12735.1"/>
    <property type="match status" value="1"/>
</dbReference>
<proteinExistence type="inferred from homology"/>
<dbReference type="PROSITE" id="PS00301">
    <property type="entry name" value="G_TR_1"/>
    <property type="match status" value="1"/>
</dbReference>
<dbReference type="InterPro" id="IPR050055">
    <property type="entry name" value="EF-Tu_GTPase"/>
</dbReference>
<dbReference type="GO" id="GO:0005525">
    <property type="term" value="F:GTP binding"/>
    <property type="evidence" value="ECO:0007669"/>
    <property type="project" value="UniProtKB-UniRule"/>
</dbReference>
<dbReference type="RefSeq" id="WP_077244962.1">
    <property type="nucleotide sequence ID" value="NZ_MUZR01000081.1"/>
</dbReference>
<feature type="non-terminal residue" evidence="15">
    <location>
        <position position="391"/>
    </location>
</feature>
<dbReference type="CDD" id="cd03707">
    <property type="entry name" value="EFTU_III"/>
    <property type="match status" value="1"/>
</dbReference>
<keyword evidence="4 15" id="KW-0251">Elongation factor</keyword>
<dbReference type="CDD" id="cd03697">
    <property type="entry name" value="EFTU_II"/>
    <property type="match status" value="1"/>
</dbReference>
<dbReference type="Proteomes" id="UP000189177">
    <property type="component" value="Unassembled WGS sequence"/>
</dbReference>
<dbReference type="InterPro" id="IPR031157">
    <property type="entry name" value="G_TR_CS"/>
</dbReference>
<dbReference type="GO" id="GO:0046872">
    <property type="term" value="F:metal ion binding"/>
    <property type="evidence" value="ECO:0007669"/>
    <property type="project" value="UniProtKB-KW"/>
</dbReference>
<comment type="caution">
    <text evidence="15">The sequence shown here is derived from an EMBL/GenBank/DDBJ whole genome shotgun (WGS) entry which is preliminary data.</text>
</comment>
<dbReference type="SUPFAM" id="SSF50465">
    <property type="entry name" value="EF-Tu/eEF-1alpha/eIF2-gamma C-terminal domain"/>
    <property type="match status" value="1"/>
</dbReference>
<reference evidence="15 16" key="1">
    <citation type="submission" date="2017-02" db="EMBL/GenBank/DDBJ databases">
        <title>Genomic diversity within the haloalkaliphilic genus Thioalkalivibrio.</title>
        <authorList>
            <person name="Ahn A.-C."/>
            <person name="Meier-Kolthoff J."/>
            <person name="Overmars L."/>
            <person name="Richter M."/>
            <person name="Woyke T."/>
            <person name="Sorokin D.Y."/>
            <person name="Muyzer G."/>
        </authorList>
    </citation>
    <scope>NUCLEOTIDE SEQUENCE [LARGE SCALE GENOMIC DNA]</scope>
    <source>
        <strain evidence="15 16">HL17</strain>
    </source>
</reference>
<dbReference type="NCBIfam" id="NF009373">
    <property type="entry name" value="PRK12736.1"/>
    <property type="match status" value="1"/>
</dbReference>
<dbReference type="AlphaFoldDB" id="A0A1V2ZUV2"/>
<dbReference type="SUPFAM" id="SSF50447">
    <property type="entry name" value="Translation proteins"/>
    <property type="match status" value="1"/>
</dbReference>
<evidence type="ECO:0000256" key="8">
    <source>
        <dbReference type="ARBA" id="ARBA00023134"/>
    </source>
</evidence>
<evidence type="ECO:0000256" key="13">
    <source>
        <dbReference type="NCBIfam" id="TIGR00485"/>
    </source>
</evidence>
<dbReference type="InterPro" id="IPR009000">
    <property type="entry name" value="Transl_B-barrel_sf"/>
</dbReference>
<keyword evidence="6" id="KW-0460">Magnesium</keyword>
<dbReference type="InterPro" id="IPR000795">
    <property type="entry name" value="T_Tr_GTP-bd_dom"/>
</dbReference>
<keyword evidence="5" id="KW-0378">Hydrolase</keyword>
<keyword evidence="3" id="KW-0547">Nucleotide-binding</keyword>
<evidence type="ECO:0000256" key="2">
    <source>
        <dbReference type="ARBA" id="ARBA00022723"/>
    </source>
</evidence>
<dbReference type="FunFam" id="3.40.50.300:FF:000003">
    <property type="entry name" value="Elongation factor Tu"/>
    <property type="match status" value="1"/>
</dbReference>
<protein>
    <recommendedName>
        <fullName evidence="9 13">Elongation factor Tu</fullName>
    </recommendedName>
</protein>
<dbReference type="InterPro" id="IPR004161">
    <property type="entry name" value="EFTu-like_2"/>
</dbReference>
<feature type="domain" description="Tr-type G" evidence="14">
    <location>
        <begin position="9"/>
        <end position="205"/>
    </location>
</feature>
<organism evidence="15 16">
    <name type="scientific">Thioalkalivibrio halophilus</name>
    <dbReference type="NCBI Taxonomy" id="252474"/>
    <lineage>
        <taxon>Bacteria</taxon>
        <taxon>Pseudomonadati</taxon>
        <taxon>Pseudomonadota</taxon>
        <taxon>Gammaproteobacteria</taxon>
        <taxon>Chromatiales</taxon>
        <taxon>Ectothiorhodospiraceae</taxon>
        <taxon>Thioalkalivibrio</taxon>
    </lineage>
</organism>
<dbReference type="HAMAP" id="MF_00118_B">
    <property type="entry name" value="EF_Tu_B"/>
    <property type="match status" value="1"/>
</dbReference>
<feature type="non-terminal residue" evidence="15">
    <location>
        <position position="1"/>
    </location>
</feature>
<dbReference type="InterPro" id="IPR004160">
    <property type="entry name" value="Transl_elong_EFTu/EF1A_C"/>
</dbReference>
<dbReference type="SUPFAM" id="SSF52540">
    <property type="entry name" value="P-loop containing nucleoside triphosphate hydrolases"/>
    <property type="match status" value="1"/>
</dbReference>
<keyword evidence="16" id="KW-1185">Reference proteome</keyword>
<sequence length="391" mass="42653">SKEKFERKKPHVNVGTIGHVDHGKTTLTAALTVVQAKKYGSDARAFDQIDNAPEEKQRGITIATAHVEYESDTRHYAHVDCPGHADYVKNMITGAAQMDGAILVVSAADGPMPQTREHILLSRQVGVPHIVVFLNKADMVDDPELLELVEMEVRDLLSSYDFPGDDTPVVTGSALKALEGDESEMGAQAIHKLVDEMDRFIPEPERAVDGAFLMPVEDVFSISGRGTVVTGRVERGVVKVGEEVEIVGLHDTQKTTVTGVEMFRKLLDQGEAGDNVGVLLRGTKRDDVQRGQVLCKPGSITPHTQFEAEVYILNKEEGGRHTPFFNGYRPQFYFRTTDVTGSVELPEGTEMVMPGDNVKMTVSLISPIAMEDGLRFAIREGGRTVGAGVVS</sequence>
<dbReference type="FunFam" id="2.40.30.10:FF:000001">
    <property type="entry name" value="Elongation factor Tu"/>
    <property type="match status" value="1"/>
</dbReference>